<dbReference type="CDD" id="cd00170">
    <property type="entry name" value="SEC14"/>
    <property type="match status" value="1"/>
</dbReference>
<organism evidence="14 15">
    <name type="scientific">Galendromus occidentalis</name>
    <name type="common">western predatory mite</name>
    <dbReference type="NCBI Taxonomy" id="34638"/>
    <lineage>
        <taxon>Eukaryota</taxon>
        <taxon>Metazoa</taxon>
        <taxon>Ecdysozoa</taxon>
        <taxon>Arthropoda</taxon>
        <taxon>Chelicerata</taxon>
        <taxon>Arachnida</taxon>
        <taxon>Acari</taxon>
        <taxon>Parasitiformes</taxon>
        <taxon>Mesostigmata</taxon>
        <taxon>Gamasina</taxon>
        <taxon>Phytoseioidea</taxon>
        <taxon>Phytoseiidae</taxon>
        <taxon>Typhlodrominae</taxon>
        <taxon>Galendromus</taxon>
    </lineage>
</organism>
<evidence type="ECO:0000256" key="9">
    <source>
        <dbReference type="ARBA" id="ARBA00047899"/>
    </source>
</evidence>
<name>A0AAJ7L7G4_9ACAR</name>
<comment type="catalytic activity">
    <reaction evidence="9">
        <text>L-threonyl-[protein] + ATP = O-phospho-L-threonyl-[protein] + ADP + H(+)</text>
        <dbReference type="Rhea" id="RHEA:46608"/>
        <dbReference type="Rhea" id="RHEA-COMP:11060"/>
        <dbReference type="Rhea" id="RHEA-COMP:11605"/>
        <dbReference type="ChEBI" id="CHEBI:15378"/>
        <dbReference type="ChEBI" id="CHEBI:30013"/>
        <dbReference type="ChEBI" id="CHEBI:30616"/>
        <dbReference type="ChEBI" id="CHEBI:61977"/>
        <dbReference type="ChEBI" id="CHEBI:456216"/>
        <dbReference type="EC" id="2.7.11.1"/>
    </reaction>
</comment>
<dbReference type="InterPro" id="IPR036034">
    <property type="entry name" value="PDZ_sf"/>
</dbReference>
<dbReference type="InterPro" id="IPR001251">
    <property type="entry name" value="CRAL-TRIO_dom"/>
</dbReference>
<dbReference type="PROSITE" id="PS50202">
    <property type="entry name" value="MSP"/>
    <property type="match status" value="1"/>
</dbReference>
<evidence type="ECO:0000313" key="15">
    <source>
        <dbReference type="RefSeq" id="XP_018496539.1"/>
    </source>
</evidence>
<dbReference type="Gene3D" id="1.10.510.10">
    <property type="entry name" value="Transferase(Phosphotransferase) domain 1"/>
    <property type="match status" value="1"/>
</dbReference>
<dbReference type="SUPFAM" id="SSF56112">
    <property type="entry name" value="Protein kinase-like (PK-like)"/>
    <property type="match status" value="1"/>
</dbReference>
<sequence length="1208" mass="137509">MYYPDDVTMIEADDELCRRYLKHKRREGLDGALEMAKKSLRWRKEFGVRELNEYNIFQLYLNVGCFIPFKKDKEGLPCIIFRTKLHRKNVARSEDMKRYIIFWVEYFLYVRKNSRLSFVFDCTGASYSCTDFDQVKFIIQIFNEFYPWALGNVIVYNMSWLFTTVWAGIRALIPADGADRFKFCHGAEIYELIDRDNLPEFMGGRVPTPFRELTLEEIEAVPTDPEIEKIIFTTPAIEKFYQQNFGLFTKSPRTFDGSNHDSIFVCSPDDTLTFEACGNSRIASLTLTNTSSDARPIAFKMSTNRPDAYTADPREGIVRPGETIRITISIKRGGRTDSDKVLLQVIPMDDRQKNIKDLFKFSNRNLIEQKLIRCGIDEGEESDSAIAGSEASRRSSTGSTSVDRTLTELIALTDRQHRAIIGLYSLLVLCVAVIVKLLISNSGTKTLSAILDDDQDFKAEEPKGRKKTRKKLNSIIAFQAEAKATAILLFDYYKRFRGLNVNCTPRQYFCKEQVLKWVFNIMSCIKSGTLTDVLGREMFINLYNLFVANSVVDVTVTRYFYHLLALLHASFGELQSLLESTGCKQIDYTVLLEHLGAMIRFAKLELPPGVEHFRPVRVLGAGAFGTCFKVQHVTTGKFYTLKVVPATAYPTMEHIVADRICATVVKHPMVVYYLACYPVARYHVSIMEYVAGIDLQKAMPIVEDFGVERTRLIAAQMVAGLQHMHYRGLMHRDVKPGNILLTSTGKIKIIDFDTAKMGLALSAKRFCNSFLERAAGEHRDKEVAGTFLYMAPEIHERRRYGRASDWWSLGVLLFRIVERRMPFYGKTEEEIRAAVLGSSVKFRKAARKGEEYENARDLISALLTKKPVERLGSTSLDEIITHKFFEDLDWNLLRKKRVFEIPLIHDLLKENSMSAQRTGNAKSDTVFEPEILYDQPINTSNMVLVFTSTSEQSAASKAPVLEITVDESHPCPRSTQSLKRSEAECLRVVYHTDWNLDLKFGIVRGEDSLTFPIIRKMAPTYSEVSMLVEGDILIKIDDQSVVCAPLRRVQALIAVPGHHILQVSSSNPFRVYGRILKCQPLLKTMRTFNALLVAPTCTAPKSRRRRSGRPSDEDFIAVRQVSTKPFRGRTFDLFFISGIRESVQANFFVGDLIVAVDGIDARRLSLESLQGLLRCYKGPVVLRLLPTSALRHDRLRFDRLFSAFADLA</sequence>
<accession>A0AAJ7L7G4</accession>
<dbReference type="Gene3D" id="3.40.525.10">
    <property type="entry name" value="CRAL-TRIO lipid binding domain"/>
    <property type="match status" value="1"/>
</dbReference>
<dbReference type="PANTHER" id="PTHR24356">
    <property type="entry name" value="SERINE/THREONINE-PROTEIN KINASE"/>
    <property type="match status" value="1"/>
</dbReference>
<evidence type="ECO:0000313" key="14">
    <source>
        <dbReference type="Proteomes" id="UP000694867"/>
    </source>
</evidence>
<gene>
    <name evidence="15" type="primary">LOC100899234</name>
</gene>
<evidence type="ECO:0000256" key="8">
    <source>
        <dbReference type="ARBA" id="ARBA00033099"/>
    </source>
</evidence>
<feature type="domain" description="Protein kinase" evidence="11">
    <location>
        <begin position="613"/>
        <end position="885"/>
    </location>
</feature>
<keyword evidence="5" id="KW-0547">Nucleotide-binding</keyword>
<dbReference type="InterPro" id="IPR000535">
    <property type="entry name" value="MSP_dom"/>
</dbReference>
<keyword evidence="4" id="KW-0808">Transferase</keyword>
<dbReference type="PROSITE" id="PS50011">
    <property type="entry name" value="PROTEIN_KINASE_DOM"/>
    <property type="match status" value="1"/>
</dbReference>
<dbReference type="GeneID" id="100899234"/>
<evidence type="ECO:0000256" key="10">
    <source>
        <dbReference type="ARBA" id="ARBA00048679"/>
    </source>
</evidence>
<dbReference type="Gene3D" id="2.60.40.10">
    <property type="entry name" value="Immunoglobulins"/>
    <property type="match status" value="1"/>
</dbReference>
<dbReference type="SUPFAM" id="SSF49354">
    <property type="entry name" value="PapD-like"/>
    <property type="match status" value="1"/>
</dbReference>
<dbReference type="EC" id="2.7.11.1" evidence="1"/>
<evidence type="ECO:0000256" key="2">
    <source>
        <dbReference type="ARBA" id="ARBA00022148"/>
    </source>
</evidence>
<protein>
    <recommendedName>
        <fullName evidence="2">Serine/threonine-protein kinase greatwall</fullName>
        <ecNumber evidence="1">2.7.11.1</ecNumber>
    </recommendedName>
    <alternativeName>
        <fullName evidence="8">Microtubule-associated serine/threonine-protein kinase-like</fullName>
    </alternativeName>
</protein>
<dbReference type="SUPFAM" id="SSF52087">
    <property type="entry name" value="CRAL/TRIO domain"/>
    <property type="match status" value="1"/>
</dbReference>
<keyword evidence="6" id="KW-0418">Kinase</keyword>
<dbReference type="RefSeq" id="XP_018496539.1">
    <property type="nucleotide sequence ID" value="XM_018641023.1"/>
</dbReference>
<dbReference type="InterPro" id="IPR013783">
    <property type="entry name" value="Ig-like_fold"/>
</dbReference>
<dbReference type="SMART" id="SM00220">
    <property type="entry name" value="S_TKc"/>
    <property type="match status" value="1"/>
</dbReference>
<dbReference type="Pfam" id="PF00069">
    <property type="entry name" value="Pkinase"/>
    <property type="match status" value="1"/>
</dbReference>
<dbReference type="GO" id="GO:0005524">
    <property type="term" value="F:ATP binding"/>
    <property type="evidence" value="ECO:0007669"/>
    <property type="project" value="UniProtKB-KW"/>
</dbReference>
<evidence type="ECO:0000256" key="6">
    <source>
        <dbReference type="ARBA" id="ARBA00022777"/>
    </source>
</evidence>
<dbReference type="Proteomes" id="UP000694867">
    <property type="component" value="Unplaced"/>
</dbReference>
<evidence type="ECO:0000259" key="11">
    <source>
        <dbReference type="PROSITE" id="PS50011"/>
    </source>
</evidence>
<dbReference type="PROSITE" id="PS00108">
    <property type="entry name" value="PROTEIN_KINASE_ST"/>
    <property type="match status" value="1"/>
</dbReference>
<dbReference type="Pfam" id="PF00650">
    <property type="entry name" value="CRAL_TRIO"/>
    <property type="match status" value="1"/>
</dbReference>
<evidence type="ECO:0000256" key="7">
    <source>
        <dbReference type="ARBA" id="ARBA00022840"/>
    </source>
</evidence>
<dbReference type="InterPro" id="IPR011009">
    <property type="entry name" value="Kinase-like_dom_sf"/>
</dbReference>
<dbReference type="SUPFAM" id="SSF50156">
    <property type="entry name" value="PDZ domain-like"/>
    <property type="match status" value="1"/>
</dbReference>
<keyword evidence="3" id="KW-0723">Serine/threonine-protein kinase</keyword>
<dbReference type="PANTHER" id="PTHR24356:SF1">
    <property type="entry name" value="SERINE_THREONINE-PROTEIN KINASE GREATWALL"/>
    <property type="match status" value="1"/>
</dbReference>
<dbReference type="SMART" id="SM00516">
    <property type="entry name" value="SEC14"/>
    <property type="match status" value="1"/>
</dbReference>
<dbReference type="InterPro" id="IPR008962">
    <property type="entry name" value="PapD-like_sf"/>
</dbReference>
<dbReference type="InterPro" id="IPR050236">
    <property type="entry name" value="Ser_Thr_kinase_AGC"/>
</dbReference>
<feature type="domain" description="CRAL-TRIO" evidence="12">
    <location>
        <begin position="53"/>
        <end position="210"/>
    </location>
</feature>
<proteinExistence type="predicted"/>
<evidence type="ECO:0000259" key="12">
    <source>
        <dbReference type="PROSITE" id="PS50191"/>
    </source>
</evidence>
<reference evidence="15" key="1">
    <citation type="submission" date="2025-08" db="UniProtKB">
        <authorList>
            <consortium name="RefSeq"/>
        </authorList>
    </citation>
    <scope>IDENTIFICATION</scope>
</reference>
<evidence type="ECO:0000256" key="3">
    <source>
        <dbReference type="ARBA" id="ARBA00022527"/>
    </source>
</evidence>
<evidence type="ECO:0000259" key="13">
    <source>
        <dbReference type="PROSITE" id="PS50202"/>
    </source>
</evidence>
<dbReference type="GO" id="GO:0004674">
    <property type="term" value="F:protein serine/threonine kinase activity"/>
    <property type="evidence" value="ECO:0007669"/>
    <property type="project" value="UniProtKB-KW"/>
</dbReference>
<dbReference type="Pfam" id="PF00635">
    <property type="entry name" value="Motile_Sperm"/>
    <property type="match status" value="1"/>
</dbReference>
<dbReference type="InterPro" id="IPR008271">
    <property type="entry name" value="Ser/Thr_kinase_AS"/>
</dbReference>
<dbReference type="KEGG" id="goe:100899234"/>
<dbReference type="PROSITE" id="PS50191">
    <property type="entry name" value="CRAL_TRIO"/>
    <property type="match status" value="1"/>
</dbReference>
<evidence type="ECO:0000256" key="1">
    <source>
        <dbReference type="ARBA" id="ARBA00012513"/>
    </source>
</evidence>
<evidence type="ECO:0000256" key="5">
    <source>
        <dbReference type="ARBA" id="ARBA00022741"/>
    </source>
</evidence>
<keyword evidence="7" id="KW-0067">ATP-binding</keyword>
<dbReference type="Gene3D" id="3.30.200.20">
    <property type="entry name" value="Phosphorylase Kinase, domain 1"/>
    <property type="match status" value="1"/>
</dbReference>
<comment type="catalytic activity">
    <reaction evidence="10">
        <text>L-seryl-[protein] + ATP = O-phospho-L-seryl-[protein] + ADP + H(+)</text>
        <dbReference type="Rhea" id="RHEA:17989"/>
        <dbReference type="Rhea" id="RHEA-COMP:9863"/>
        <dbReference type="Rhea" id="RHEA-COMP:11604"/>
        <dbReference type="ChEBI" id="CHEBI:15378"/>
        <dbReference type="ChEBI" id="CHEBI:29999"/>
        <dbReference type="ChEBI" id="CHEBI:30616"/>
        <dbReference type="ChEBI" id="CHEBI:83421"/>
        <dbReference type="ChEBI" id="CHEBI:456216"/>
        <dbReference type="EC" id="2.7.11.1"/>
    </reaction>
</comment>
<evidence type="ECO:0000256" key="4">
    <source>
        <dbReference type="ARBA" id="ARBA00022679"/>
    </source>
</evidence>
<keyword evidence="14" id="KW-1185">Reference proteome</keyword>
<dbReference type="InterPro" id="IPR036865">
    <property type="entry name" value="CRAL-TRIO_dom_sf"/>
</dbReference>
<feature type="domain" description="MSP" evidence="13">
    <location>
        <begin position="263"/>
        <end position="377"/>
    </location>
</feature>
<dbReference type="InterPro" id="IPR000719">
    <property type="entry name" value="Prot_kinase_dom"/>
</dbReference>
<dbReference type="AlphaFoldDB" id="A0AAJ7L7G4"/>